<dbReference type="GO" id="GO:0032040">
    <property type="term" value="C:small-subunit processome"/>
    <property type="evidence" value="ECO:0007669"/>
    <property type="project" value="TreeGrafter"/>
</dbReference>
<dbReference type="SMART" id="SM00320">
    <property type="entry name" value="WD40"/>
    <property type="match status" value="3"/>
</dbReference>
<evidence type="ECO:0000256" key="4">
    <source>
        <dbReference type="ARBA" id="ARBA00022574"/>
    </source>
</evidence>
<dbReference type="InterPro" id="IPR036249">
    <property type="entry name" value="Thioredoxin-like_sf"/>
</dbReference>
<evidence type="ECO:0000313" key="10">
    <source>
        <dbReference type="EMBL" id="KRX35881.1"/>
    </source>
</evidence>
<name>A0A0V0TA12_9BILA</name>
<comment type="caution">
    <text evidence="10">The sequence shown here is derived from an EMBL/GenBank/DDBJ whole genome shotgun (WGS) entry which is preliminary data.</text>
</comment>
<proteinExistence type="inferred from homology"/>
<keyword evidence="5" id="KW-0677">Repeat</keyword>
<dbReference type="PANTHER" id="PTHR18359">
    <property type="entry name" value="WD-REPEAT PROTEIN-RELATED"/>
    <property type="match status" value="1"/>
</dbReference>
<dbReference type="Pfam" id="PF00400">
    <property type="entry name" value="WD40"/>
    <property type="match status" value="1"/>
</dbReference>
<keyword evidence="6" id="KW-0539">Nucleus</keyword>
<dbReference type="AlphaFoldDB" id="A0A0V0TA12"/>
<dbReference type="PANTHER" id="PTHR18359:SF0">
    <property type="entry name" value="U3 SMALL NUCLEOLAR RNA-ASSOCIATED PROTEIN 18 HOMOLOG"/>
    <property type="match status" value="1"/>
</dbReference>
<dbReference type="InterPro" id="IPR045161">
    <property type="entry name" value="Utp18"/>
</dbReference>
<dbReference type="SUPFAM" id="SSF52833">
    <property type="entry name" value="Thioredoxin-like"/>
    <property type="match status" value="1"/>
</dbReference>
<evidence type="ECO:0000256" key="3">
    <source>
        <dbReference type="ARBA" id="ARBA00022552"/>
    </source>
</evidence>
<dbReference type="OrthoDB" id="10257948at2759"/>
<protein>
    <submittedName>
        <fullName evidence="10">U3 small nucleolar RNA-associated protein 18-like protein</fullName>
    </submittedName>
</protein>
<dbReference type="PROSITE" id="PS50082">
    <property type="entry name" value="WD_REPEATS_2"/>
    <property type="match status" value="1"/>
</dbReference>
<dbReference type="CDD" id="cd02989">
    <property type="entry name" value="Phd_like_TxnDC9"/>
    <property type="match status" value="1"/>
</dbReference>
<organism evidence="10 11">
    <name type="scientific">Trichinella murrelli</name>
    <dbReference type="NCBI Taxonomy" id="144512"/>
    <lineage>
        <taxon>Eukaryota</taxon>
        <taxon>Metazoa</taxon>
        <taxon>Ecdysozoa</taxon>
        <taxon>Nematoda</taxon>
        <taxon>Enoplea</taxon>
        <taxon>Dorylaimia</taxon>
        <taxon>Trichinellida</taxon>
        <taxon>Trichinellidae</taxon>
        <taxon>Trichinella</taxon>
    </lineage>
</organism>
<dbReference type="Proteomes" id="UP000055048">
    <property type="component" value="Unassembled WGS sequence"/>
</dbReference>
<dbReference type="SUPFAM" id="SSF50978">
    <property type="entry name" value="WD40 repeat-like"/>
    <property type="match status" value="1"/>
</dbReference>
<dbReference type="InterPro" id="IPR001680">
    <property type="entry name" value="WD40_rpt"/>
</dbReference>
<dbReference type="EMBL" id="JYDJ01000403">
    <property type="protein sequence ID" value="KRX35881.1"/>
    <property type="molecule type" value="Genomic_DNA"/>
</dbReference>
<keyword evidence="4 8" id="KW-0853">WD repeat</keyword>
<gene>
    <name evidence="10" type="primary">Utp18</name>
    <name evidence="10" type="ORF">T05_7512</name>
</gene>
<evidence type="ECO:0000256" key="5">
    <source>
        <dbReference type="ARBA" id="ARBA00022737"/>
    </source>
</evidence>
<feature type="repeat" description="WD" evidence="8">
    <location>
        <begin position="578"/>
        <end position="607"/>
    </location>
</feature>
<comment type="subcellular location">
    <subcellularLocation>
        <location evidence="1">Nucleus</location>
        <location evidence="1">Nucleolus</location>
    </subcellularLocation>
</comment>
<reference evidence="10 11" key="1">
    <citation type="submission" date="2015-01" db="EMBL/GenBank/DDBJ databases">
        <title>Evolution of Trichinella species and genotypes.</title>
        <authorList>
            <person name="Korhonen P.K."/>
            <person name="Edoardo P."/>
            <person name="Giuseppe L.R."/>
            <person name="Gasser R.B."/>
        </authorList>
    </citation>
    <scope>NUCLEOTIDE SEQUENCE [LARGE SCALE GENOMIC DNA]</scope>
    <source>
        <strain evidence="10">ISS417</strain>
    </source>
</reference>
<dbReference type="STRING" id="144512.A0A0V0TA12"/>
<keyword evidence="11" id="KW-1185">Reference proteome</keyword>
<evidence type="ECO:0000256" key="2">
    <source>
        <dbReference type="ARBA" id="ARBA00009686"/>
    </source>
</evidence>
<comment type="similarity">
    <text evidence="2">Belongs to the phosducin family.</text>
</comment>
<evidence type="ECO:0000313" key="11">
    <source>
        <dbReference type="Proteomes" id="UP000055048"/>
    </source>
</evidence>
<dbReference type="GO" id="GO:0006364">
    <property type="term" value="P:rRNA processing"/>
    <property type="evidence" value="ECO:0007669"/>
    <property type="project" value="UniProtKB-KW"/>
</dbReference>
<dbReference type="Gene3D" id="3.40.30.10">
    <property type="entry name" value="Glutaredoxin"/>
    <property type="match status" value="1"/>
</dbReference>
<evidence type="ECO:0000256" key="8">
    <source>
        <dbReference type="PROSITE-ProRule" id="PRU00221"/>
    </source>
</evidence>
<evidence type="ECO:0000256" key="6">
    <source>
        <dbReference type="ARBA" id="ARBA00023242"/>
    </source>
</evidence>
<comment type="similarity">
    <text evidence="7">Belongs to the WD repeat UTP18 family.</text>
</comment>
<dbReference type="InterPro" id="IPR024253">
    <property type="entry name" value="Phosducin_thioredoxin-like_dom"/>
</dbReference>
<feature type="domain" description="Phosducin" evidence="9">
    <location>
        <begin position="28"/>
        <end position="182"/>
    </location>
</feature>
<dbReference type="PROSITE" id="PS50294">
    <property type="entry name" value="WD_REPEATS_REGION"/>
    <property type="match status" value="1"/>
</dbReference>
<dbReference type="InterPro" id="IPR036322">
    <property type="entry name" value="WD40_repeat_dom_sf"/>
</dbReference>
<evidence type="ECO:0000256" key="1">
    <source>
        <dbReference type="ARBA" id="ARBA00004604"/>
    </source>
</evidence>
<evidence type="ECO:0000256" key="7">
    <source>
        <dbReference type="ARBA" id="ARBA00025767"/>
    </source>
</evidence>
<sequence>MENKIVADAKVQSDLQHAVISALENEVDAELARLENLDDEVLQQYRQKRLQELKAEEKERENWRLCRHGEYTEVSERELFDFGNRSKRFIVHFYRDSTMRCKILDKHLQILAAKHIESKFCKLNVEKSDYIVKKLNIFVIPTLALFLHGKAVFYIRGFDEFGGTDDFTTETVEAVLAERNLIFSTDGTHGFTKQLAKTKMAPRSIRSGTNYGDIKQFRECVFIFCNCTVDIRILLPLYFEIWVICCSSMSASVNMNEGNQRRKKNRKNHHEKLLETLEKAVLGGKLGSVDDLDAIAASDDIDEDSLLVPTTAERERAVVMDDSEERNSAWVDEDDLDKVNLLDQPARLVNKMHIRGETEFGGEAYSERLKRTFEKVTHTKTCPAWASNVKRNRRSSDNEESSEDEADVFVRSTGKCLGKTEVLLSKKLSCKRLRDLIFEEGKQKRNSFVHSVEFHRESQVLLVSKRLSEINLYQIDGKENNSLHRATFEQYTVDKAHFSADGGWIIVGSALYDHFYYFDMHAGKIVKVRPINGVTKSKENCEFLPSPDGKVIALFGRWGQIYVVSARTFELMWTLKLNDSVRSAAFSSDGSHLYTYSKDGNVYIWDMAMQNYFQKFPDSGCVSGLSIAISQNSNYLACGSSVGVVNLYSAESALQTAQPKLLKGISNLTTAADLLRFNGSSEILAMGSSKKPNALKLLHVQSKTVFENFPMSTCKLGNVKCVDFSPNGGYMCVGNNSGRAMLFRMLHYESY</sequence>
<dbReference type="GO" id="GO:0034388">
    <property type="term" value="C:Pwp2p-containing subcomplex of 90S preribosome"/>
    <property type="evidence" value="ECO:0007669"/>
    <property type="project" value="TreeGrafter"/>
</dbReference>
<accession>A0A0V0TA12</accession>
<dbReference type="InterPro" id="IPR015943">
    <property type="entry name" value="WD40/YVTN_repeat-like_dom_sf"/>
</dbReference>
<dbReference type="Gene3D" id="2.130.10.10">
    <property type="entry name" value="YVTN repeat-like/Quinoprotein amine dehydrogenase"/>
    <property type="match status" value="1"/>
</dbReference>
<keyword evidence="3" id="KW-0698">rRNA processing</keyword>
<evidence type="ECO:0000259" key="9">
    <source>
        <dbReference type="Pfam" id="PF02114"/>
    </source>
</evidence>
<dbReference type="Pfam" id="PF02114">
    <property type="entry name" value="Phosducin"/>
    <property type="match status" value="1"/>
</dbReference>